<keyword evidence="5" id="KW-1185">Reference proteome</keyword>
<sequence>MKMPDKNPDLWAQFIAWFTAWFTAHKEEAGYSAAAALMALLRGAYVGQNSWSRRLLDAAMCSLVAYYINDGLAALGWDSSWASIGSVFIGFLGIDYISSILRRAIGNKTGDPQA</sequence>
<dbReference type="EMBL" id="QDKK01000004">
    <property type="protein sequence ID" value="PWC25150.1"/>
    <property type="molecule type" value="Genomic_DNA"/>
</dbReference>
<accession>A0A2U1UU54</accession>
<dbReference type="InterPro" id="IPR006481">
    <property type="entry name" value="Phage_lambda_GpS_holin"/>
</dbReference>
<evidence type="ECO:0000313" key="4">
    <source>
        <dbReference type="Proteomes" id="UP000295985"/>
    </source>
</evidence>
<dbReference type="Proteomes" id="UP000295985">
    <property type="component" value="Unassembled WGS sequence"/>
</dbReference>
<gene>
    <name evidence="2" type="ORF">DDT54_04410</name>
    <name evidence="3" type="ORF">EH206_12375</name>
</gene>
<keyword evidence="1" id="KW-0812">Transmembrane</keyword>
<evidence type="ECO:0000256" key="1">
    <source>
        <dbReference type="SAM" id="Phobius"/>
    </source>
</evidence>
<feature type="transmembrane region" description="Helical" evidence="1">
    <location>
        <begin position="80"/>
        <end position="98"/>
    </location>
</feature>
<dbReference type="NCBIfam" id="TIGR01594">
    <property type="entry name" value="holin_lambda"/>
    <property type="match status" value="1"/>
</dbReference>
<dbReference type="AlphaFoldDB" id="A0A2U1UU54"/>
<protein>
    <submittedName>
        <fullName evidence="2">Phage holin, lambda family</fullName>
    </submittedName>
</protein>
<dbReference type="EMBL" id="CP034036">
    <property type="protein sequence ID" value="QCR04906.1"/>
    <property type="molecule type" value="Genomic_DNA"/>
</dbReference>
<dbReference type="Proteomes" id="UP000303847">
    <property type="component" value="Chromosome"/>
</dbReference>
<name>A0A2U1UU54_9GAMM</name>
<evidence type="ECO:0000313" key="5">
    <source>
        <dbReference type="Proteomes" id="UP000303847"/>
    </source>
</evidence>
<dbReference type="OrthoDB" id="6456698at2"/>
<keyword evidence="1" id="KW-1133">Transmembrane helix</keyword>
<evidence type="ECO:0000313" key="3">
    <source>
        <dbReference type="EMBL" id="QCR04906.1"/>
    </source>
</evidence>
<organism evidence="2 4">
    <name type="scientific">Brenneria nigrifluens DSM 30175 = ATCC 13028</name>
    <dbReference type="NCBI Taxonomy" id="1121120"/>
    <lineage>
        <taxon>Bacteria</taxon>
        <taxon>Pseudomonadati</taxon>
        <taxon>Pseudomonadota</taxon>
        <taxon>Gammaproteobacteria</taxon>
        <taxon>Enterobacterales</taxon>
        <taxon>Pectobacteriaceae</taxon>
        <taxon>Brenneria</taxon>
    </lineage>
</organism>
<dbReference type="RefSeq" id="WP_009113097.1">
    <property type="nucleotide sequence ID" value="NZ_CP034036.1"/>
</dbReference>
<evidence type="ECO:0000313" key="2">
    <source>
        <dbReference type="EMBL" id="PWC25150.1"/>
    </source>
</evidence>
<keyword evidence="1" id="KW-0472">Membrane</keyword>
<reference evidence="3 5" key="2">
    <citation type="submission" date="2018-11" db="EMBL/GenBank/DDBJ databases">
        <title>Genome sequences of Brenneria nigrifluens and Brenneria rubrifaciens.</title>
        <authorList>
            <person name="Poret-Peterson A.T."/>
            <person name="McClean A.E."/>
            <person name="Kluepfel D.A."/>
        </authorList>
    </citation>
    <scope>NUCLEOTIDE SEQUENCE [LARGE SCALE GENOMIC DNA]</scope>
    <source>
        <strain evidence="3 5">ATCC 13028</strain>
    </source>
</reference>
<proteinExistence type="predicted"/>
<dbReference type="Pfam" id="PF05106">
    <property type="entry name" value="Phage_holin_3_1"/>
    <property type="match status" value="1"/>
</dbReference>
<reference evidence="2 4" key="1">
    <citation type="submission" date="2018-04" db="EMBL/GenBank/DDBJ databases">
        <title>Brenneria corticis sp.nov.</title>
        <authorList>
            <person name="Li Y."/>
        </authorList>
    </citation>
    <scope>NUCLEOTIDE SEQUENCE [LARGE SCALE GENOMIC DNA]</scope>
    <source>
        <strain evidence="2 4">LMG 2694</strain>
    </source>
</reference>